<dbReference type="PANTHER" id="PTHR14359">
    <property type="entry name" value="HOMO-OLIGOMERIC FLAVIN CONTAINING CYS DECARBOXYLASE FAMILY"/>
    <property type="match status" value="1"/>
</dbReference>
<dbReference type="InterPro" id="IPR005252">
    <property type="entry name" value="CoaBC"/>
</dbReference>
<feature type="region of interest" description="Phosphopantothenate--cysteine ligase" evidence="3">
    <location>
        <begin position="181"/>
        <end position="392"/>
    </location>
</feature>
<dbReference type="InterPro" id="IPR003382">
    <property type="entry name" value="Flavoprotein"/>
</dbReference>
<dbReference type="InterPro" id="IPR036551">
    <property type="entry name" value="Flavin_trans-like"/>
</dbReference>
<dbReference type="GO" id="GO:0004632">
    <property type="term" value="F:phosphopantothenate--cysteine ligase activity"/>
    <property type="evidence" value="ECO:0007669"/>
    <property type="project" value="UniProtKB-UniRule"/>
</dbReference>
<accession>A0A7M2YZM2</accession>
<evidence type="ECO:0000259" key="6">
    <source>
        <dbReference type="Pfam" id="PF04127"/>
    </source>
</evidence>
<comment type="pathway">
    <text evidence="3 4">Cofactor biosynthesis; coenzyme A biosynthesis; CoA from (R)-pantothenate: step 2/5.</text>
</comment>
<comment type="similarity">
    <text evidence="3 4">In the N-terminal section; belongs to the HFCD (homo-oligomeric flavin containing Cys decarboxylase) superfamily.</text>
</comment>
<comment type="caution">
    <text evidence="7">The sequence shown here is derived from an EMBL/GenBank/DDBJ whole genome shotgun (WGS) entry which is preliminary data.</text>
</comment>
<feature type="binding site" evidence="3">
    <location>
        <position position="268"/>
    </location>
    <ligand>
        <name>CTP</name>
        <dbReference type="ChEBI" id="CHEBI:37563"/>
    </ligand>
</feature>
<dbReference type="EMBL" id="QQZY01000002">
    <property type="protein sequence ID" value="RDI75204.1"/>
    <property type="molecule type" value="Genomic_DNA"/>
</dbReference>
<evidence type="ECO:0000313" key="7">
    <source>
        <dbReference type="EMBL" id="RDI75204.1"/>
    </source>
</evidence>
<feature type="domain" description="Flavoprotein" evidence="5">
    <location>
        <begin position="6"/>
        <end position="167"/>
    </location>
</feature>
<evidence type="ECO:0000313" key="8">
    <source>
        <dbReference type="Proteomes" id="UP000254134"/>
    </source>
</evidence>
<keyword evidence="3" id="KW-0479">Metal-binding</keyword>
<feature type="binding site" evidence="3">
    <location>
        <position position="332"/>
    </location>
    <ligand>
        <name>CTP</name>
        <dbReference type="ChEBI" id="CHEBI:37563"/>
    </ligand>
</feature>
<evidence type="ECO:0000256" key="1">
    <source>
        <dbReference type="ARBA" id="ARBA00022793"/>
    </source>
</evidence>
<comment type="caution">
    <text evidence="3">Lacks conserved residue(s) required for the propagation of feature annotation.</text>
</comment>
<dbReference type="EC" id="4.1.1.36" evidence="3"/>
<keyword evidence="3 4" id="KW-0436">Ligase</keyword>
<protein>
    <recommendedName>
        <fullName evidence="3">Coenzyme A biosynthesis bifunctional protein CoaBC</fullName>
    </recommendedName>
    <alternativeName>
        <fullName evidence="3">DNA/pantothenate metabolism flavoprotein</fullName>
    </alternativeName>
    <alternativeName>
        <fullName evidence="3">Phosphopantothenoylcysteine synthetase/decarboxylase</fullName>
        <shortName evidence="3">PPCS-PPCDC</shortName>
    </alternativeName>
    <domain>
        <recommendedName>
            <fullName evidence="3">Phosphopantothenoylcysteine decarboxylase</fullName>
            <shortName evidence="3">PPC decarboxylase</shortName>
            <shortName evidence="3">PPC-DC</shortName>
            <ecNumber evidence="3">4.1.1.36</ecNumber>
        </recommendedName>
        <alternativeName>
            <fullName evidence="3">CoaC</fullName>
        </alternativeName>
    </domain>
    <domain>
        <recommendedName>
            <fullName evidence="3">Phosphopantothenate--cysteine ligase</fullName>
            <ecNumber evidence="3">6.3.2.5</ecNumber>
        </recommendedName>
        <alternativeName>
            <fullName evidence="3">CoaB</fullName>
        </alternativeName>
        <alternativeName>
            <fullName evidence="3">Phosphopantothenoylcysteine synthetase</fullName>
            <shortName evidence="3">PPC synthetase</shortName>
            <shortName evidence="3">PPC-S</shortName>
        </alternativeName>
    </domain>
</protein>
<keyword evidence="8" id="KW-1185">Reference proteome</keyword>
<dbReference type="Proteomes" id="UP000254134">
    <property type="component" value="Unassembled WGS sequence"/>
</dbReference>
<feature type="binding site" evidence="3">
    <location>
        <position position="313"/>
    </location>
    <ligand>
        <name>CTP</name>
        <dbReference type="ChEBI" id="CHEBI:37563"/>
    </ligand>
</feature>
<feature type="binding site" evidence="3">
    <location>
        <position position="278"/>
    </location>
    <ligand>
        <name>CTP</name>
        <dbReference type="ChEBI" id="CHEBI:37563"/>
    </ligand>
</feature>
<dbReference type="HAMAP" id="MF_02225">
    <property type="entry name" value="CoaBC"/>
    <property type="match status" value="1"/>
</dbReference>
<comment type="function">
    <text evidence="4">Catalyzes two steps in the biosynthesis of coenzyme A. In the first step cysteine is conjugated to 4'-phosphopantothenate to form 4-phosphopantothenoylcysteine, in the latter compound is decarboxylated to form 4'-phosphopantotheine.</text>
</comment>
<evidence type="ECO:0000256" key="4">
    <source>
        <dbReference type="RuleBase" id="RU364078"/>
    </source>
</evidence>
<dbReference type="SUPFAM" id="SSF102645">
    <property type="entry name" value="CoaB-like"/>
    <property type="match status" value="1"/>
</dbReference>
<dbReference type="Pfam" id="PF04127">
    <property type="entry name" value="DFP"/>
    <property type="match status" value="1"/>
</dbReference>
<dbReference type="RefSeq" id="WP_114795430.1">
    <property type="nucleotide sequence ID" value="NZ_QQZY01000002.1"/>
</dbReference>
<dbReference type="EC" id="6.3.2.5" evidence="3"/>
<dbReference type="Gene3D" id="3.40.50.1950">
    <property type="entry name" value="Flavin prenyltransferase-like"/>
    <property type="match status" value="1"/>
</dbReference>
<dbReference type="UniPathway" id="UPA00241">
    <property type="reaction ID" value="UER00353"/>
</dbReference>
<evidence type="ECO:0000256" key="3">
    <source>
        <dbReference type="HAMAP-Rule" id="MF_02225"/>
    </source>
</evidence>
<comment type="catalytic activity">
    <reaction evidence="3 4">
        <text>N-[(R)-4-phosphopantothenoyl]-L-cysteine + H(+) = (R)-4'-phosphopantetheine + CO2</text>
        <dbReference type="Rhea" id="RHEA:16793"/>
        <dbReference type="ChEBI" id="CHEBI:15378"/>
        <dbReference type="ChEBI" id="CHEBI:16526"/>
        <dbReference type="ChEBI" id="CHEBI:59458"/>
        <dbReference type="ChEBI" id="CHEBI:61723"/>
        <dbReference type="EC" id="4.1.1.36"/>
    </reaction>
</comment>
<comment type="cofactor">
    <cofactor evidence="3">
        <name>Mg(2+)</name>
        <dbReference type="ChEBI" id="CHEBI:18420"/>
    </cofactor>
</comment>
<dbReference type="GO" id="GO:0015937">
    <property type="term" value="P:coenzyme A biosynthetic process"/>
    <property type="evidence" value="ECO:0007669"/>
    <property type="project" value="UniProtKB-UniRule"/>
</dbReference>
<keyword evidence="1 3" id="KW-0210">Decarboxylase</keyword>
<keyword evidence="3 4" id="KW-0285">Flavoprotein</keyword>
<name>A0A7M2YZM2_9ACTN</name>
<dbReference type="GO" id="GO:0046872">
    <property type="term" value="F:metal ion binding"/>
    <property type="evidence" value="ECO:0007669"/>
    <property type="project" value="UniProtKB-KW"/>
</dbReference>
<dbReference type="Gene3D" id="3.40.50.10300">
    <property type="entry name" value="CoaB-like"/>
    <property type="match status" value="1"/>
</dbReference>
<dbReference type="InterPro" id="IPR007085">
    <property type="entry name" value="DNA/pantothenate-metab_flavo_C"/>
</dbReference>
<gene>
    <name evidence="3" type="primary">coaBC</name>
    <name evidence="7" type="ORF">Gocc_1002</name>
</gene>
<feature type="domain" description="DNA/pantothenate metabolism flavoprotein C-terminal" evidence="6">
    <location>
        <begin position="176"/>
        <end position="385"/>
    </location>
</feature>
<dbReference type="AlphaFoldDB" id="A0A7M2YZM2"/>
<keyword evidence="3" id="KW-0460">Magnesium</keyword>
<dbReference type="GO" id="GO:0010181">
    <property type="term" value="F:FMN binding"/>
    <property type="evidence" value="ECO:0007669"/>
    <property type="project" value="UniProtKB-UniRule"/>
</dbReference>
<dbReference type="PANTHER" id="PTHR14359:SF6">
    <property type="entry name" value="PHOSPHOPANTOTHENOYLCYSTEINE DECARBOXYLASE"/>
    <property type="match status" value="1"/>
</dbReference>
<organism evidence="7 8">
    <name type="scientific">Gaiella occulta</name>
    <dbReference type="NCBI Taxonomy" id="1002870"/>
    <lineage>
        <taxon>Bacteria</taxon>
        <taxon>Bacillati</taxon>
        <taxon>Actinomycetota</taxon>
        <taxon>Thermoleophilia</taxon>
        <taxon>Gaiellales</taxon>
        <taxon>Gaiellaceae</taxon>
        <taxon>Gaiella</taxon>
    </lineage>
</organism>
<comment type="similarity">
    <text evidence="3 4">In the C-terminal section; belongs to the PPC synthetase family.</text>
</comment>
<dbReference type="InterPro" id="IPR035929">
    <property type="entry name" value="CoaB-like_sf"/>
</dbReference>
<dbReference type="OrthoDB" id="9802554at2"/>
<evidence type="ECO:0000256" key="2">
    <source>
        <dbReference type="ARBA" id="ARBA00023239"/>
    </source>
</evidence>
<reference evidence="7 8" key="1">
    <citation type="submission" date="2018-07" db="EMBL/GenBank/DDBJ databases">
        <title>High-quality-draft genome sequence of Gaiella occulta.</title>
        <authorList>
            <person name="Severino R."/>
            <person name="Froufe H.J.C."/>
            <person name="Rainey F.A."/>
            <person name="Barroso C."/>
            <person name="Albuquerque L."/>
            <person name="Lobo-Da-Cunha A."/>
            <person name="Da Costa M.S."/>
            <person name="Egas C."/>
        </authorList>
    </citation>
    <scope>NUCLEOTIDE SEQUENCE [LARGE SCALE GENOMIC DNA]</scope>
    <source>
        <strain evidence="7 8">F2-233</strain>
    </source>
</reference>
<comment type="pathway">
    <text evidence="3 4">Cofactor biosynthesis; coenzyme A biosynthesis; CoA from (R)-pantothenate: step 3/5.</text>
</comment>
<feature type="region of interest" description="Phosphopantothenoylcysteine decarboxylase" evidence="3">
    <location>
        <begin position="1"/>
        <end position="180"/>
    </location>
</feature>
<dbReference type="GO" id="GO:0071513">
    <property type="term" value="C:phosphopantothenoylcysteine decarboxylase complex"/>
    <property type="evidence" value="ECO:0007669"/>
    <property type="project" value="TreeGrafter"/>
</dbReference>
<proteinExistence type="inferred from homology"/>
<comment type="function">
    <text evidence="3">Catalyzes two sequential steps in the biosynthesis of coenzyme A. In the first step cysteine is conjugated to 4'-phosphopantothenate to form 4-phosphopantothenoylcysteine. In the second step the latter compound is decarboxylated to form 4'-phosphopantotheine.</text>
</comment>
<dbReference type="GO" id="GO:0015941">
    <property type="term" value="P:pantothenate catabolic process"/>
    <property type="evidence" value="ECO:0007669"/>
    <property type="project" value="InterPro"/>
</dbReference>
<keyword evidence="2 3" id="KW-0456">Lyase</keyword>
<sequence length="392" mass="41471">MCAVARIVLGITGGIAAYKACEVVRLLVRGGHDVLPLPTRGAERFVSAETFFALARRERPADPYPHLQRADLLLIAPLTAHTAARLAHGLADDVLTEAALAHRGPLLVAPAMNSAMWEHPATRANFETLRARSVEIIGPSAGELAEGEVGWGRMAEPAAIVERALALLGEQAPSTLAGRRVVVTAGGTREPLDAVRYVGNRSSGRMGVALADGARRRGAAVTLLAANLGVPAPAGVEVVQTPTAADLEREAMARRDADVIVMAAAVADYRPAAAGDGKRAKSAEPWHVELVPTVDVARALGSARDPSQVLVAFGAEQGPDGLVRKRAMLDDKNVDLVVYNDVGRFDIGFDSDDNEVTLVSRDGERLVPKAPKPAVAEAVLDEVERLLAQRRR</sequence>
<keyword evidence="3 4" id="KW-0288">FMN</keyword>
<dbReference type="NCBIfam" id="TIGR00521">
    <property type="entry name" value="coaBC_dfp"/>
    <property type="match status" value="1"/>
</dbReference>
<keyword evidence="3" id="KW-0511">Multifunctional enzyme</keyword>
<evidence type="ECO:0000259" key="5">
    <source>
        <dbReference type="Pfam" id="PF02441"/>
    </source>
</evidence>
<reference evidence="8" key="2">
    <citation type="journal article" date="2019" name="MicrobiologyOpen">
        <title>High-quality draft genome sequence of Gaiella occulta isolated from a 150 meter deep mineral water borehole and comparison with the genome sequences of other deep-branching lineages of the phylum Actinobacteria.</title>
        <authorList>
            <person name="Severino R."/>
            <person name="Froufe H.J.C."/>
            <person name="Barroso C."/>
            <person name="Albuquerque L."/>
            <person name="Lobo-da-Cunha A."/>
            <person name="da Costa M.S."/>
            <person name="Egas C."/>
        </authorList>
    </citation>
    <scope>NUCLEOTIDE SEQUENCE [LARGE SCALE GENOMIC DNA]</scope>
    <source>
        <strain evidence="8">F2-233</strain>
    </source>
</reference>
<comment type="catalytic activity">
    <reaction evidence="3 4">
        <text>(R)-4'-phosphopantothenate + L-cysteine + CTP = N-[(R)-4-phosphopantothenoyl]-L-cysteine + CMP + diphosphate + H(+)</text>
        <dbReference type="Rhea" id="RHEA:19397"/>
        <dbReference type="ChEBI" id="CHEBI:10986"/>
        <dbReference type="ChEBI" id="CHEBI:15378"/>
        <dbReference type="ChEBI" id="CHEBI:33019"/>
        <dbReference type="ChEBI" id="CHEBI:35235"/>
        <dbReference type="ChEBI" id="CHEBI:37563"/>
        <dbReference type="ChEBI" id="CHEBI:59458"/>
        <dbReference type="ChEBI" id="CHEBI:60377"/>
        <dbReference type="EC" id="6.3.2.5"/>
    </reaction>
</comment>
<comment type="cofactor">
    <cofactor evidence="3">
        <name>FMN</name>
        <dbReference type="ChEBI" id="CHEBI:58210"/>
    </cofactor>
    <text evidence="3">Binds 1 FMN per subunit.</text>
</comment>
<dbReference type="Pfam" id="PF02441">
    <property type="entry name" value="Flavoprotein"/>
    <property type="match status" value="1"/>
</dbReference>
<dbReference type="GO" id="GO:0004633">
    <property type="term" value="F:phosphopantothenoylcysteine decarboxylase activity"/>
    <property type="evidence" value="ECO:0007669"/>
    <property type="project" value="UniProtKB-UniRule"/>
</dbReference>
<dbReference type="SUPFAM" id="SSF52507">
    <property type="entry name" value="Homo-oligomeric flavin-containing Cys decarboxylases, HFCD"/>
    <property type="match status" value="1"/>
</dbReference>